<evidence type="ECO:0000256" key="1">
    <source>
        <dbReference type="SAM" id="SignalP"/>
    </source>
</evidence>
<dbReference type="NCBIfam" id="TIGR02595">
    <property type="entry name" value="PEP_CTERM"/>
    <property type="match status" value="1"/>
</dbReference>
<reference evidence="3 4" key="1">
    <citation type="submission" date="2012-02" db="EMBL/GenBank/DDBJ databases">
        <title>Complete genome sequence of Phycisphaera mikurensis NBRC 102666.</title>
        <authorList>
            <person name="Ankai A."/>
            <person name="Hosoyama A."/>
            <person name="Terui Y."/>
            <person name="Sekine M."/>
            <person name="Fukai R."/>
            <person name="Kato Y."/>
            <person name="Nakamura S."/>
            <person name="Yamada-Narita S."/>
            <person name="Kawakoshi A."/>
            <person name="Fukunaga Y."/>
            <person name="Yamazaki S."/>
            <person name="Fujita N."/>
        </authorList>
    </citation>
    <scope>NUCLEOTIDE SEQUENCE [LARGE SCALE GENOMIC DNA]</scope>
    <source>
        <strain evidence="4">NBRC 102666 / KCTC 22515 / FYK2301M01</strain>
    </source>
</reference>
<evidence type="ECO:0000313" key="3">
    <source>
        <dbReference type="EMBL" id="BAM02368.1"/>
    </source>
</evidence>
<accession>I0IAT0</accession>
<name>I0IAT0_PHYMF</name>
<dbReference type="AlphaFoldDB" id="I0IAT0"/>
<protein>
    <recommendedName>
        <fullName evidence="2">Ice-binding protein C-terminal domain-containing protein</fullName>
    </recommendedName>
</protein>
<dbReference type="InterPro" id="IPR013424">
    <property type="entry name" value="Ice-binding_C"/>
</dbReference>
<dbReference type="OrthoDB" id="288817at2"/>
<keyword evidence="1" id="KW-0732">Signal</keyword>
<gene>
    <name evidence="3" type="ordered locus">PSMK_02090</name>
</gene>
<dbReference type="KEGG" id="phm:PSMK_02090"/>
<feature type="domain" description="Ice-binding protein C-terminal" evidence="2">
    <location>
        <begin position="217"/>
        <end position="239"/>
    </location>
</feature>
<organism evidence="3 4">
    <name type="scientific">Phycisphaera mikurensis (strain NBRC 102666 / KCTC 22515 / FYK2301M01)</name>
    <dbReference type="NCBI Taxonomy" id="1142394"/>
    <lineage>
        <taxon>Bacteria</taxon>
        <taxon>Pseudomonadati</taxon>
        <taxon>Planctomycetota</taxon>
        <taxon>Phycisphaerae</taxon>
        <taxon>Phycisphaerales</taxon>
        <taxon>Phycisphaeraceae</taxon>
        <taxon>Phycisphaera</taxon>
    </lineage>
</organism>
<dbReference type="EMBL" id="AP012338">
    <property type="protein sequence ID" value="BAM02368.1"/>
    <property type="molecule type" value="Genomic_DNA"/>
</dbReference>
<dbReference type="Pfam" id="PF07589">
    <property type="entry name" value="PEP-CTERM"/>
    <property type="match status" value="1"/>
</dbReference>
<evidence type="ECO:0000313" key="4">
    <source>
        <dbReference type="Proteomes" id="UP000007881"/>
    </source>
</evidence>
<evidence type="ECO:0000259" key="2">
    <source>
        <dbReference type="Pfam" id="PF07589"/>
    </source>
</evidence>
<sequence length="241" mass="24608">MLKPSTTALLAASALLAAPGASAATLVSYATFPYDPADSGERVSVAADVTEAGITGFDLTRNGGLVDVPTRNAFNSSGWASNDPGSPTVLNNDAFVQLGFSVDPGFTVVLDDLIIGTDSSTSGPSLIGVYTSADGFAAPIGTIAEDGNFSNTTLDLSSIGEISGDFFVRFYNDGGVTPAAPSVPGEEDMANTSTWRVVSFRSDDGVFSDTQITGTVVPEPASLALVALGGTALLARRRRQA</sequence>
<dbReference type="RefSeq" id="WP_014435588.1">
    <property type="nucleotide sequence ID" value="NC_017080.1"/>
</dbReference>
<proteinExistence type="predicted"/>
<feature type="chain" id="PRO_5003629583" description="Ice-binding protein C-terminal domain-containing protein" evidence="1">
    <location>
        <begin position="24"/>
        <end position="241"/>
    </location>
</feature>
<dbReference type="HOGENOM" id="CLU_1150997_0_0_0"/>
<keyword evidence="4" id="KW-1185">Reference proteome</keyword>
<dbReference type="Proteomes" id="UP000007881">
    <property type="component" value="Chromosome"/>
</dbReference>
<feature type="signal peptide" evidence="1">
    <location>
        <begin position="1"/>
        <end position="23"/>
    </location>
</feature>